<dbReference type="OrthoDB" id="9791537at2"/>
<dbReference type="PATRIC" id="fig|45074.5.peg.2994"/>
<dbReference type="InterPro" id="IPR010982">
    <property type="entry name" value="Lambda_DNA-bd_dom_sf"/>
</dbReference>
<protein>
    <submittedName>
        <fullName evidence="2">Peptidase, S24 family</fullName>
    </submittedName>
</protein>
<dbReference type="AlphaFoldDB" id="A0A0W0YI41"/>
<keyword evidence="3" id="KW-1185">Reference proteome</keyword>
<dbReference type="PROSITE" id="PS50943">
    <property type="entry name" value="HTH_CROC1"/>
    <property type="match status" value="1"/>
</dbReference>
<dbReference type="SUPFAM" id="SSF47413">
    <property type="entry name" value="lambda repressor-like DNA-binding domains"/>
    <property type="match status" value="1"/>
</dbReference>
<reference evidence="2 3" key="1">
    <citation type="submission" date="2015-11" db="EMBL/GenBank/DDBJ databases">
        <title>Genomic analysis of 38 Legionella species identifies large and diverse effector repertoires.</title>
        <authorList>
            <person name="Burstein D."/>
            <person name="Amaro F."/>
            <person name="Zusman T."/>
            <person name="Lifshitz Z."/>
            <person name="Cohen O."/>
            <person name="Gilbert J.A."/>
            <person name="Pupko T."/>
            <person name="Shuman H.A."/>
            <person name="Segal G."/>
        </authorList>
    </citation>
    <scope>NUCLEOTIDE SEQUENCE [LARGE SCALE GENOMIC DNA]</scope>
    <source>
        <strain evidence="2 3">SC-63-C7</strain>
    </source>
</reference>
<dbReference type="Pfam" id="PF13443">
    <property type="entry name" value="HTH_26"/>
    <property type="match status" value="1"/>
</dbReference>
<evidence type="ECO:0000313" key="2">
    <source>
        <dbReference type="EMBL" id="KTD56625.1"/>
    </source>
</evidence>
<comment type="caution">
    <text evidence="2">The sequence shown here is derived from an EMBL/GenBank/DDBJ whole genome shotgun (WGS) entry which is preliminary data.</text>
</comment>
<accession>A0A0W0YI41</accession>
<feature type="domain" description="HTH cro/C1-type" evidence="1">
    <location>
        <begin position="25"/>
        <end position="74"/>
    </location>
</feature>
<proteinExistence type="predicted"/>
<dbReference type="InterPro" id="IPR039418">
    <property type="entry name" value="LexA-like"/>
</dbReference>
<name>A0A0W0YI41_9GAMM</name>
<dbReference type="Proteomes" id="UP000054703">
    <property type="component" value="Unassembled WGS sequence"/>
</dbReference>
<dbReference type="InterPro" id="IPR015927">
    <property type="entry name" value="Peptidase_S24_S26A/B/C"/>
</dbReference>
<dbReference type="Gene3D" id="1.10.260.40">
    <property type="entry name" value="lambda repressor-like DNA-binding domains"/>
    <property type="match status" value="1"/>
</dbReference>
<dbReference type="InterPro" id="IPR036286">
    <property type="entry name" value="LexA/Signal_pep-like_sf"/>
</dbReference>
<dbReference type="EMBL" id="LNYU01000081">
    <property type="protein sequence ID" value="KTD56625.1"/>
    <property type="molecule type" value="Genomic_DNA"/>
</dbReference>
<dbReference type="Pfam" id="PF00717">
    <property type="entry name" value="Peptidase_S24"/>
    <property type="match status" value="1"/>
</dbReference>
<dbReference type="GO" id="GO:0003677">
    <property type="term" value="F:DNA binding"/>
    <property type="evidence" value="ECO:0007669"/>
    <property type="project" value="InterPro"/>
</dbReference>
<dbReference type="CDD" id="cd06529">
    <property type="entry name" value="S24_LexA-like"/>
    <property type="match status" value="1"/>
</dbReference>
<sequence length="215" mass="24746">MSTILLNDINQLSLAQTLTDLIERENKLTPAALARKLGIPTNKITRILNGDVTDPKASTLLQIANYFGITIEQLLGVEPMVREGISQRLTTTQALPIFELSHPEQMTKEWYRWIPNDIAGDYFTLALNTDLYEPTFQKNSLLIINRDIAPDDRSYILIKKNDNPHHYLIKKYVQEGDQIYLYPINPKLPIEIFDENLYTVIGVILEVHQKLRTKK</sequence>
<organism evidence="2 3">
    <name type="scientific">Legionella santicrucis</name>
    <dbReference type="NCBI Taxonomy" id="45074"/>
    <lineage>
        <taxon>Bacteria</taxon>
        <taxon>Pseudomonadati</taxon>
        <taxon>Pseudomonadota</taxon>
        <taxon>Gammaproteobacteria</taxon>
        <taxon>Legionellales</taxon>
        <taxon>Legionellaceae</taxon>
        <taxon>Legionella</taxon>
    </lineage>
</organism>
<evidence type="ECO:0000313" key="3">
    <source>
        <dbReference type="Proteomes" id="UP000054703"/>
    </source>
</evidence>
<dbReference type="RefSeq" id="WP_006871074.1">
    <property type="nucleotide sequence ID" value="NZ_CAAAIH010000009.1"/>
</dbReference>
<dbReference type="Gene3D" id="2.10.109.10">
    <property type="entry name" value="Umud Fragment, subunit A"/>
    <property type="match status" value="1"/>
</dbReference>
<dbReference type="InterPro" id="IPR001387">
    <property type="entry name" value="Cro/C1-type_HTH"/>
</dbReference>
<evidence type="ECO:0000259" key="1">
    <source>
        <dbReference type="PROSITE" id="PS50943"/>
    </source>
</evidence>
<dbReference type="CDD" id="cd00093">
    <property type="entry name" value="HTH_XRE"/>
    <property type="match status" value="1"/>
</dbReference>
<dbReference type="STRING" id="45074.Lsan_2785"/>
<gene>
    <name evidence="2" type="ORF">Lsan_2785</name>
</gene>
<dbReference type="SMART" id="SM00530">
    <property type="entry name" value="HTH_XRE"/>
    <property type="match status" value="1"/>
</dbReference>
<dbReference type="SUPFAM" id="SSF51306">
    <property type="entry name" value="LexA/Signal peptidase"/>
    <property type="match status" value="1"/>
</dbReference>